<gene>
    <name evidence="18" type="ORF">FCK90_01360</name>
</gene>
<dbReference type="GO" id="GO:0009098">
    <property type="term" value="P:L-leucine biosynthetic process"/>
    <property type="evidence" value="ECO:0007669"/>
    <property type="project" value="UniProtKB-UniPathway"/>
</dbReference>
<comment type="caution">
    <text evidence="18">The sequence shown here is derived from an EMBL/GenBank/DDBJ whole genome shotgun (WGS) entry which is preliminary data.</text>
</comment>
<comment type="pathway">
    <text evidence="3">Amino-acid biosynthesis; L-valine biosynthesis; L-valine from pyruvate: step 4/4.</text>
</comment>
<evidence type="ECO:0000256" key="9">
    <source>
        <dbReference type="ARBA" id="ARBA00022898"/>
    </source>
</evidence>
<dbReference type="GO" id="GO:0009099">
    <property type="term" value="P:L-valine biosynthetic process"/>
    <property type="evidence" value="ECO:0007669"/>
    <property type="project" value="UniProtKB-UniPathway"/>
</dbReference>
<evidence type="ECO:0000256" key="4">
    <source>
        <dbReference type="ARBA" id="ARBA00005072"/>
    </source>
</evidence>
<comment type="pathway">
    <text evidence="2">Amino-acid biosynthesis; L-isoleucine biosynthesis; L-isoleucine from 2-oxobutanoate: step 4/4.</text>
</comment>
<dbReference type="GO" id="GO:0052655">
    <property type="term" value="F:L-valine-2-oxoglutarate transaminase activity"/>
    <property type="evidence" value="ECO:0007669"/>
    <property type="project" value="RHEA"/>
</dbReference>
<keyword evidence="8 17" id="KW-0808">Transferase</keyword>
<dbReference type="SUPFAM" id="SSF56752">
    <property type="entry name" value="D-aminoacid aminotransferase-like PLP-dependent enzymes"/>
    <property type="match status" value="1"/>
</dbReference>
<dbReference type="Pfam" id="PF01063">
    <property type="entry name" value="Aminotran_4"/>
    <property type="match status" value="1"/>
</dbReference>
<keyword evidence="7 17" id="KW-0028">Amino-acid biosynthesis</keyword>
<dbReference type="NCBIfam" id="NF009897">
    <property type="entry name" value="PRK13357.1"/>
    <property type="match status" value="1"/>
</dbReference>
<dbReference type="GO" id="GO:0052654">
    <property type="term" value="F:L-leucine-2-oxoglutarate transaminase activity"/>
    <property type="evidence" value="ECO:0007669"/>
    <property type="project" value="RHEA"/>
</dbReference>
<keyword evidence="6 17" id="KW-0032">Aminotransferase</keyword>
<evidence type="ECO:0000256" key="16">
    <source>
        <dbReference type="RuleBase" id="RU004516"/>
    </source>
</evidence>
<evidence type="ECO:0000313" key="18">
    <source>
        <dbReference type="EMBL" id="KAA9395689.1"/>
    </source>
</evidence>
<dbReference type="InterPro" id="IPR036038">
    <property type="entry name" value="Aminotransferase-like"/>
</dbReference>
<dbReference type="InterPro" id="IPR043132">
    <property type="entry name" value="BCAT-like_C"/>
</dbReference>
<dbReference type="InterPro" id="IPR018300">
    <property type="entry name" value="Aminotrans_IV_CS"/>
</dbReference>
<dbReference type="GO" id="GO:0009097">
    <property type="term" value="P:isoleucine biosynthetic process"/>
    <property type="evidence" value="ECO:0007669"/>
    <property type="project" value="UniProtKB-UniPathway"/>
</dbReference>
<evidence type="ECO:0000256" key="17">
    <source>
        <dbReference type="RuleBase" id="RU004517"/>
    </source>
</evidence>
<keyword evidence="9 16" id="KW-0663">Pyridoxal phosphate</keyword>
<dbReference type="OrthoDB" id="9804984at2"/>
<comment type="catalytic activity">
    <reaction evidence="11 17">
        <text>L-valine + 2-oxoglutarate = 3-methyl-2-oxobutanoate + L-glutamate</text>
        <dbReference type="Rhea" id="RHEA:24813"/>
        <dbReference type="ChEBI" id="CHEBI:11851"/>
        <dbReference type="ChEBI" id="CHEBI:16810"/>
        <dbReference type="ChEBI" id="CHEBI:29985"/>
        <dbReference type="ChEBI" id="CHEBI:57762"/>
        <dbReference type="EC" id="2.6.1.42"/>
    </reaction>
</comment>
<protein>
    <recommendedName>
        <fullName evidence="17">Branched-chain-amino-acid aminotransferase</fullName>
        <ecNumber evidence="17">2.6.1.42</ecNumber>
    </recommendedName>
</protein>
<evidence type="ECO:0000256" key="11">
    <source>
        <dbReference type="ARBA" id="ARBA00048212"/>
    </source>
</evidence>
<dbReference type="UniPathway" id="UPA00048">
    <property type="reaction ID" value="UER00073"/>
</dbReference>
<comment type="pathway">
    <text evidence="4">Amino-acid biosynthesis; L-leucine biosynthesis; L-leucine from 3-methyl-2-oxobutanoate: step 4/4.</text>
</comment>
<sequence length="391" mass="43378">MPREETGVPARRVREPHQNLEWKRTPVTSTFTKHLNTQPLPDEQRERILAAPGFGQYFTDHMVQIQWTGDVEAGTGQWGDPQLVPYGPLQLDPAAAVLHYGQEVFEGLKAYRHDDGSVWTFRPEKNAARLNRSAQRLAMPALPETVFMESLRELVGQDKDWVPTGDGQSLYLRPFMIANETFLGVRPSREVLYSVIASPAGNYFGEAKAVDIWLSRNWARAGRGGTGNAKCGGNYAASLIAQMEGDAHNCQQVIFTDPDRDHAIEELGGMNVFFVFDDGTLLTPELTGTILEGVTRDSIIQLARDRGMNVEERAFTLDEWREGVASGRLTEVFACGTAAVISPVGRLISDDETIGPDNAQPGEVTMSLRQELLEIQTGRGEDRHGWLTRLA</sequence>
<evidence type="ECO:0000256" key="10">
    <source>
        <dbReference type="ARBA" id="ARBA00023304"/>
    </source>
</evidence>
<dbReference type="InterPro" id="IPR033939">
    <property type="entry name" value="BCAT_family"/>
</dbReference>
<evidence type="ECO:0000256" key="6">
    <source>
        <dbReference type="ARBA" id="ARBA00022576"/>
    </source>
</evidence>
<dbReference type="PANTHER" id="PTHR11825:SF44">
    <property type="entry name" value="BRANCHED-CHAIN-AMINO-ACID AMINOTRANSFERASE"/>
    <property type="match status" value="1"/>
</dbReference>
<evidence type="ECO:0000256" key="7">
    <source>
        <dbReference type="ARBA" id="ARBA00022605"/>
    </source>
</evidence>
<comment type="cofactor">
    <cofactor evidence="1 16">
        <name>pyridoxal 5'-phosphate</name>
        <dbReference type="ChEBI" id="CHEBI:597326"/>
    </cofactor>
</comment>
<evidence type="ECO:0000256" key="5">
    <source>
        <dbReference type="ARBA" id="ARBA00009320"/>
    </source>
</evidence>
<proteinExistence type="inferred from homology"/>
<dbReference type="UniPathway" id="UPA00047">
    <property type="reaction ID" value="UER00058"/>
</dbReference>
<evidence type="ECO:0000256" key="8">
    <source>
        <dbReference type="ARBA" id="ARBA00022679"/>
    </source>
</evidence>
<evidence type="ECO:0000256" key="13">
    <source>
        <dbReference type="ARBA" id="ARBA00049229"/>
    </source>
</evidence>
<organism evidence="18 19">
    <name type="scientific">Kocuria coralli</name>
    <dbReference type="NCBI Taxonomy" id="1461025"/>
    <lineage>
        <taxon>Bacteria</taxon>
        <taxon>Bacillati</taxon>
        <taxon>Actinomycetota</taxon>
        <taxon>Actinomycetes</taxon>
        <taxon>Micrococcales</taxon>
        <taxon>Micrococcaceae</taxon>
        <taxon>Kocuria</taxon>
    </lineage>
</organism>
<dbReference type="InterPro" id="IPR001544">
    <property type="entry name" value="Aminotrans_IV"/>
</dbReference>
<dbReference type="EC" id="2.6.1.42" evidence="17"/>
<evidence type="ECO:0000256" key="14">
    <source>
        <dbReference type="PIRSR" id="PIRSR006468-1"/>
    </source>
</evidence>
<evidence type="ECO:0000313" key="19">
    <source>
        <dbReference type="Proteomes" id="UP000325957"/>
    </source>
</evidence>
<keyword evidence="19" id="KW-1185">Reference proteome</keyword>
<dbReference type="GO" id="GO:0052656">
    <property type="term" value="F:L-isoleucine-2-oxoglutarate transaminase activity"/>
    <property type="evidence" value="ECO:0007669"/>
    <property type="project" value="RHEA"/>
</dbReference>
<dbReference type="PIRSF" id="PIRSF006468">
    <property type="entry name" value="BCAT1"/>
    <property type="match status" value="1"/>
</dbReference>
<keyword evidence="10 17" id="KW-0100">Branched-chain amino acid biosynthesis</keyword>
<dbReference type="UniPathway" id="UPA00049">
    <property type="reaction ID" value="UER00062"/>
</dbReference>
<dbReference type="Gene3D" id="3.30.470.10">
    <property type="match status" value="1"/>
</dbReference>
<name>A0A5J5L1A9_9MICC</name>
<dbReference type="CDD" id="cd01557">
    <property type="entry name" value="BCAT_beta_family"/>
    <property type="match status" value="1"/>
</dbReference>
<evidence type="ECO:0000256" key="2">
    <source>
        <dbReference type="ARBA" id="ARBA00004824"/>
    </source>
</evidence>
<comment type="catalytic activity">
    <reaction evidence="13 17">
        <text>L-leucine + 2-oxoglutarate = 4-methyl-2-oxopentanoate + L-glutamate</text>
        <dbReference type="Rhea" id="RHEA:18321"/>
        <dbReference type="ChEBI" id="CHEBI:16810"/>
        <dbReference type="ChEBI" id="CHEBI:17865"/>
        <dbReference type="ChEBI" id="CHEBI:29985"/>
        <dbReference type="ChEBI" id="CHEBI:57427"/>
        <dbReference type="EC" id="2.6.1.42"/>
    </reaction>
</comment>
<evidence type="ECO:0000256" key="1">
    <source>
        <dbReference type="ARBA" id="ARBA00001933"/>
    </source>
</evidence>
<reference evidence="18 19" key="1">
    <citation type="submission" date="2019-05" db="EMBL/GenBank/DDBJ databases">
        <title>Kocuria coralli sp. nov., a novel actinobacterium isolated from coral reef seawater.</title>
        <authorList>
            <person name="Li J."/>
        </authorList>
    </citation>
    <scope>NUCLEOTIDE SEQUENCE [LARGE SCALE GENOMIC DNA]</scope>
    <source>
        <strain evidence="18 19">SCSIO 13007</strain>
    </source>
</reference>
<comment type="catalytic activity">
    <reaction evidence="12 17">
        <text>L-isoleucine + 2-oxoglutarate = (S)-3-methyl-2-oxopentanoate + L-glutamate</text>
        <dbReference type="Rhea" id="RHEA:24801"/>
        <dbReference type="ChEBI" id="CHEBI:16810"/>
        <dbReference type="ChEBI" id="CHEBI:29985"/>
        <dbReference type="ChEBI" id="CHEBI:35146"/>
        <dbReference type="ChEBI" id="CHEBI:58045"/>
        <dbReference type="EC" id="2.6.1.42"/>
    </reaction>
</comment>
<dbReference type="Proteomes" id="UP000325957">
    <property type="component" value="Unassembled WGS sequence"/>
</dbReference>
<evidence type="ECO:0000256" key="15">
    <source>
        <dbReference type="RuleBase" id="RU004106"/>
    </source>
</evidence>
<feature type="modified residue" description="N6-(pyridoxal phosphate)lysine" evidence="14">
    <location>
        <position position="230"/>
    </location>
</feature>
<dbReference type="NCBIfam" id="TIGR01123">
    <property type="entry name" value="ilvE_II"/>
    <property type="match status" value="1"/>
</dbReference>
<dbReference type="InterPro" id="IPR043131">
    <property type="entry name" value="BCAT-like_N"/>
</dbReference>
<dbReference type="PANTHER" id="PTHR11825">
    <property type="entry name" value="SUBGROUP IIII AMINOTRANSFERASE"/>
    <property type="match status" value="1"/>
</dbReference>
<dbReference type="PROSITE" id="PS00770">
    <property type="entry name" value="AA_TRANSFER_CLASS_4"/>
    <property type="match status" value="1"/>
</dbReference>
<dbReference type="EMBL" id="SZWF01000001">
    <property type="protein sequence ID" value="KAA9395689.1"/>
    <property type="molecule type" value="Genomic_DNA"/>
</dbReference>
<dbReference type="InterPro" id="IPR005786">
    <property type="entry name" value="B_amino_transII"/>
</dbReference>
<accession>A0A5J5L1A9</accession>
<evidence type="ECO:0000256" key="3">
    <source>
        <dbReference type="ARBA" id="ARBA00004931"/>
    </source>
</evidence>
<comment type="similarity">
    <text evidence="5 15">Belongs to the class-IV pyridoxal-phosphate-dependent aminotransferase family.</text>
</comment>
<dbReference type="AlphaFoldDB" id="A0A5J5L1A9"/>
<dbReference type="Gene3D" id="3.20.10.10">
    <property type="entry name" value="D-amino Acid Aminotransferase, subunit A, domain 2"/>
    <property type="match status" value="1"/>
</dbReference>
<evidence type="ECO:0000256" key="12">
    <source>
        <dbReference type="ARBA" id="ARBA00048798"/>
    </source>
</evidence>